<accession>A0A517PQC6</accession>
<reference evidence="3 4" key="1">
    <citation type="submission" date="2019-02" db="EMBL/GenBank/DDBJ databases">
        <title>Deep-cultivation of Planctomycetes and their phenomic and genomic characterization uncovers novel biology.</title>
        <authorList>
            <person name="Wiegand S."/>
            <person name="Jogler M."/>
            <person name="Boedeker C."/>
            <person name="Pinto D."/>
            <person name="Vollmers J."/>
            <person name="Rivas-Marin E."/>
            <person name="Kohn T."/>
            <person name="Peeters S.H."/>
            <person name="Heuer A."/>
            <person name="Rast P."/>
            <person name="Oberbeckmann S."/>
            <person name="Bunk B."/>
            <person name="Jeske O."/>
            <person name="Meyerdierks A."/>
            <person name="Storesund J.E."/>
            <person name="Kallscheuer N."/>
            <person name="Luecker S."/>
            <person name="Lage O.M."/>
            <person name="Pohl T."/>
            <person name="Merkel B.J."/>
            <person name="Hornburger P."/>
            <person name="Mueller R.-W."/>
            <person name="Bruemmer F."/>
            <person name="Labrenz M."/>
            <person name="Spormann A.M."/>
            <person name="Op den Camp H."/>
            <person name="Overmann J."/>
            <person name="Amann R."/>
            <person name="Jetten M.S.M."/>
            <person name="Mascher T."/>
            <person name="Medema M.H."/>
            <person name="Devos D.P."/>
            <person name="Kaster A.-K."/>
            <person name="Ovreas L."/>
            <person name="Rohde M."/>
            <person name="Galperin M.Y."/>
            <person name="Jogler C."/>
        </authorList>
    </citation>
    <scope>NUCLEOTIDE SEQUENCE [LARGE SCALE GENOMIC DNA]</scope>
    <source>
        <strain evidence="3 4">HG66A1</strain>
    </source>
</reference>
<name>A0A517PQC6_9PLAN</name>
<dbReference type="PANTHER" id="PTHR43353">
    <property type="entry name" value="SUCCINATE-SEMIALDEHYDE DEHYDROGENASE, MITOCHONDRIAL"/>
    <property type="match status" value="1"/>
</dbReference>
<dbReference type="PANTHER" id="PTHR43353:SF3">
    <property type="entry name" value="ALDEHYDE DEHYDROGENASE-RELATED"/>
    <property type="match status" value="1"/>
</dbReference>
<dbReference type="InterPro" id="IPR050740">
    <property type="entry name" value="Aldehyde_DH_Superfamily"/>
</dbReference>
<evidence type="ECO:0000313" key="3">
    <source>
        <dbReference type="EMBL" id="QDT21570.1"/>
    </source>
</evidence>
<evidence type="ECO:0000256" key="1">
    <source>
        <dbReference type="ARBA" id="ARBA00023002"/>
    </source>
</evidence>
<dbReference type="Gene3D" id="3.40.605.10">
    <property type="entry name" value="Aldehyde Dehydrogenase, Chain A, domain 1"/>
    <property type="match status" value="1"/>
</dbReference>
<dbReference type="Gene3D" id="3.40.309.10">
    <property type="entry name" value="Aldehyde Dehydrogenase, Chain A, domain 2"/>
    <property type="match status" value="1"/>
</dbReference>
<dbReference type="InterPro" id="IPR016163">
    <property type="entry name" value="Ald_DH_C"/>
</dbReference>
<organism evidence="3 4">
    <name type="scientific">Gimesia chilikensis</name>
    <dbReference type="NCBI Taxonomy" id="2605989"/>
    <lineage>
        <taxon>Bacteria</taxon>
        <taxon>Pseudomonadati</taxon>
        <taxon>Planctomycetota</taxon>
        <taxon>Planctomycetia</taxon>
        <taxon>Planctomycetales</taxon>
        <taxon>Planctomycetaceae</taxon>
        <taxon>Gimesia</taxon>
    </lineage>
</organism>
<dbReference type="OrthoDB" id="9770537at2"/>
<dbReference type="GO" id="GO:0033721">
    <property type="term" value="F:aldehyde dehydrogenase (NADP+) activity"/>
    <property type="evidence" value="ECO:0007669"/>
    <property type="project" value="UniProtKB-EC"/>
</dbReference>
<dbReference type="InterPro" id="IPR044151">
    <property type="entry name" value="ALDH_KGSADH"/>
</dbReference>
<evidence type="ECO:0000259" key="2">
    <source>
        <dbReference type="Pfam" id="PF00171"/>
    </source>
</evidence>
<protein>
    <submittedName>
        <fullName evidence="3">NADP-dependent fatty aldehyde dehydrogenase</fullName>
        <ecNumber evidence="3">1.2.1.4</ecNumber>
    </submittedName>
</protein>
<dbReference type="RefSeq" id="WP_145186088.1">
    <property type="nucleotide sequence ID" value="NZ_CP036266.1"/>
</dbReference>
<dbReference type="InterPro" id="IPR016162">
    <property type="entry name" value="Ald_DH_N"/>
</dbReference>
<dbReference type="Pfam" id="PF00171">
    <property type="entry name" value="Aldedh"/>
    <property type="match status" value="1"/>
</dbReference>
<sequence>METQPVLINGEWTTSTGSQTFQGVNPATGETLAPLFPVSPWDEIESAIIAAAEASKAMRGWPGERFAAFLEAYANEIEARADALVDAAHAETGYPESPRLRDGELPRTTNQLRQAANHAREGSWAQPTIDTAAGISSMFGPIGPVTVFGPNNFPFAFNSIAGGDFAAAVAAGNPVIAKGHSSHPETTRIFGEAADAAAKATDMPAGFVQLIYRTSHSDGCRLVSHPLMGAIGYTGGRSAGLTIKEAADKAGKPVYLELSSINPVFVLPGALAERSAEIAEEFKGSCLMGTGQFCTNPGLVVLKGGETAETFIDQVKQQFEAAPAGVLLSEGVQRGFLSGITAIQEAGATLVTGGTSTEGDGFSCANTLLRVSGSAFLKDPEALQAEAFGNSSLFVVAESDEELVQIAECLEGNLTGCIYSQTTGEDDGLYDLVAPALRQKVGRLLNDKMPTGVAVSPAMNHGGPFPSTGHPVFTSVGIPAAIHRFSMLQCYDNVRPGRLPAALQPKNSNPAQWRYIDGMYTQGDYSA</sequence>
<dbReference type="CDD" id="cd07129">
    <property type="entry name" value="ALDH_KGSADH"/>
    <property type="match status" value="1"/>
</dbReference>
<dbReference type="Proteomes" id="UP000320421">
    <property type="component" value="Chromosome"/>
</dbReference>
<dbReference type="AlphaFoldDB" id="A0A517PQC6"/>
<dbReference type="SUPFAM" id="SSF53720">
    <property type="entry name" value="ALDH-like"/>
    <property type="match status" value="1"/>
</dbReference>
<dbReference type="InterPro" id="IPR016161">
    <property type="entry name" value="Ald_DH/histidinol_DH"/>
</dbReference>
<dbReference type="EMBL" id="CP036266">
    <property type="protein sequence ID" value="QDT21570.1"/>
    <property type="molecule type" value="Genomic_DNA"/>
</dbReference>
<gene>
    <name evidence="3" type="primary">aldH</name>
    <name evidence="3" type="ORF">HG66A1_33720</name>
</gene>
<feature type="domain" description="Aldehyde dehydrogenase" evidence="2">
    <location>
        <begin position="12"/>
        <end position="422"/>
    </location>
</feature>
<evidence type="ECO:0000313" key="4">
    <source>
        <dbReference type="Proteomes" id="UP000320421"/>
    </source>
</evidence>
<dbReference type="InterPro" id="IPR015590">
    <property type="entry name" value="Aldehyde_DH_dom"/>
</dbReference>
<proteinExistence type="predicted"/>
<keyword evidence="1 3" id="KW-0560">Oxidoreductase</keyword>
<dbReference type="EC" id="1.2.1.4" evidence="3"/>
<keyword evidence="4" id="KW-1185">Reference proteome</keyword>